<dbReference type="Proteomes" id="UP000641025">
    <property type="component" value="Unassembled WGS sequence"/>
</dbReference>
<keyword evidence="3" id="KW-1185">Reference proteome</keyword>
<evidence type="ECO:0000313" key="3">
    <source>
        <dbReference type="Proteomes" id="UP000641025"/>
    </source>
</evidence>
<evidence type="ECO:0000313" key="2">
    <source>
        <dbReference type="EMBL" id="MBJ6801878.1"/>
    </source>
</evidence>
<proteinExistence type="predicted"/>
<keyword evidence="1" id="KW-1133">Transmembrane helix</keyword>
<comment type="caution">
    <text evidence="2">The sequence shown here is derived from an EMBL/GenBank/DDBJ whole genome shotgun (WGS) entry which is preliminary data.</text>
</comment>
<dbReference type="RefSeq" id="WP_199396362.1">
    <property type="nucleotide sequence ID" value="NZ_JAEMHK010000014.1"/>
</dbReference>
<protein>
    <submittedName>
        <fullName evidence="2">Type II secretion system protein</fullName>
    </submittedName>
</protein>
<organism evidence="2 3">
    <name type="scientific">Geomonas propionica</name>
    <dbReference type="NCBI Taxonomy" id="2798582"/>
    <lineage>
        <taxon>Bacteria</taxon>
        <taxon>Pseudomonadati</taxon>
        <taxon>Thermodesulfobacteriota</taxon>
        <taxon>Desulfuromonadia</taxon>
        <taxon>Geobacterales</taxon>
        <taxon>Geobacteraceae</taxon>
        <taxon>Geomonas</taxon>
    </lineage>
</organism>
<name>A0ABS0YVG1_9BACT</name>
<dbReference type="EMBL" id="JAEMHK010000014">
    <property type="protein sequence ID" value="MBJ6801878.1"/>
    <property type="molecule type" value="Genomic_DNA"/>
</dbReference>
<keyword evidence="1" id="KW-0812">Transmembrane</keyword>
<accession>A0ABS0YVG1</accession>
<reference evidence="2 3" key="1">
    <citation type="submission" date="2020-12" db="EMBL/GenBank/DDBJ databases">
        <title>Geomonas sp. Red259, isolated from paddy soil.</title>
        <authorList>
            <person name="Xu Z."/>
            <person name="Zhang Z."/>
            <person name="Masuda Y."/>
            <person name="Itoh H."/>
            <person name="Senoo K."/>
        </authorList>
    </citation>
    <scope>NUCLEOTIDE SEQUENCE [LARGE SCALE GENOMIC DNA]</scope>
    <source>
        <strain evidence="2 3">Red259</strain>
    </source>
</reference>
<feature type="transmembrane region" description="Helical" evidence="1">
    <location>
        <begin position="12"/>
        <end position="37"/>
    </location>
</feature>
<sequence length="393" mass="43570">MRRWGRGQGYALVELVVVMLIFAVVMTLMSSSFATIVRSTGQLGKRTETEIGGLIGLELMRRDLELAGFGLPYSLSEGLNYVEADEDTQLVPGFPDVKASNFNDRPGLAAPPAFRVASDAGFNGSDYLVVKGTPLGDNPVCRSWCYLNYSAVTRPSRVEPELKIGTKTRAIVLRTGASASGEPVRELVTSSGDFTFFLNNVDINFAPLRRSDSHIVYAVANDKDDGDLNFPFNRSDYYISRKSDISPLCNRGTGTLYKAAFSHNQDRGATKYPILDCAADMQVVFYMDTNHDGTTDYHPDPADGLFSLKDLAKYLREELKEVRVYILAQQGKQDPGYRYPVSNPDKAIVVGDPDLPDHVGHIWSAQAMSATFGADWRTYRWKIYTIVVQPKNL</sequence>
<keyword evidence="1" id="KW-0472">Membrane</keyword>
<gene>
    <name evidence="2" type="ORF">JFN90_17260</name>
</gene>
<evidence type="ECO:0000256" key="1">
    <source>
        <dbReference type="SAM" id="Phobius"/>
    </source>
</evidence>